<keyword evidence="3 11" id="KW-0645">Protease</keyword>
<feature type="domain" description="Peptidase M48" evidence="14">
    <location>
        <begin position="129"/>
        <end position="163"/>
    </location>
</feature>
<keyword evidence="16" id="KW-1185">Reference proteome</keyword>
<evidence type="ECO:0000256" key="9">
    <source>
        <dbReference type="ARBA" id="ARBA00023049"/>
    </source>
</evidence>
<dbReference type="CDD" id="cd07328">
    <property type="entry name" value="M48_Ste24p_like"/>
    <property type="match status" value="1"/>
</dbReference>
<protein>
    <submittedName>
        <fullName evidence="15">M48 family metalloprotease</fullName>
    </submittedName>
</protein>
<evidence type="ECO:0000256" key="4">
    <source>
        <dbReference type="ARBA" id="ARBA00022692"/>
    </source>
</evidence>
<evidence type="ECO:0000256" key="10">
    <source>
        <dbReference type="ARBA" id="ARBA00023136"/>
    </source>
</evidence>
<evidence type="ECO:0000256" key="7">
    <source>
        <dbReference type="ARBA" id="ARBA00022833"/>
    </source>
</evidence>
<dbReference type="GO" id="GO:0046872">
    <property type="term" value="F:metal ion binding"/>
    <property type="evidence" value="ECO:0007669"/>
    <property type="project" value="UniProtKB-KW"/>
</dbReference>
<dbReference type="InterPro" id="IPR001915">
    <property type="entry name" value="Peptidase_M48"/>
</dbReference>
<dbReference type="EMBL" id="CP049865">
    <property type="protein sequence ID" value="QIK72819.1"/>
    <property type="molecule type" value="Genomic_DNA"/>
</dbReference>
<feature type="compositionally biased region" description="Low complexity" evidence="12">
    <location>
        <begin position="227"/>
        <end position="241"/>
    </location>
</feature>
<feature type="region of interest" description="Disordered" evidence="12">
    <location>
        <begin position="172"/>
        <end position="264"/>
    </location>
</feature>
<dbReference type="GO" id="GO:0005886">
    <property type="term" value="C:plasma membrane"/>
    <property type="evidence" value="ECO:0007669"/>
    <property type="project" value="UniProtKB-SubCell"/>
</dbReference>
<evidence type="ECO:0000256" key="3">
    <source>
        <dbReference type="ARBA" id="ARBA00022670"/>
    </source>
</evidence>
<keyword evidence="4 13" id="KW-0812">Transmembrane</keyword>
<dbReference type="AlphaFoldDB" id="A0A6G7Y7X8"/>
<evidence type="ECO:0000256" key="1">
    <source>
        <dbReference type="ARBA" id="ARBA00004651"/>
    </source>
</evidence>
<dbReference type="Pfam" id="PF01435">
    <property type="entry name" value="Peptidase_M48"/>
    <property type="match status" value="1"/>
</dbReference>
<dbReference type="GO" id="GO:0006508">
    <property type="term" value="P:proteolysis"/>
    <property type="evidence" value="ECO:0007669"/>
    <property type="project" value="UniProtKB-KW"/>
</dbReference>
<evidence type="ECO:0000256" key="8">
    <source>
        <dbReference type="ARBA" id="ARBA00022989"/>
    </source>
</evidence>
<comment type="subcellular location">
    <subcellularLocation>
        <location evidence="1">Cell membrane</location>
        <topology evidence="1">Multi-pass membrane protein</topology>
    </subcellularLocation>
</comment>
<evidence type="ECO:0000256" key="13">
    <source>
        <dbReference type="SAM" id="Phobius"/>
    </source>
</evidence>
<evidence type="ECO:0000256" key="5">
    <source>
        <dbReference type="ARBA" id="ARBA00022723"/>
    </source>
</evidence>
<evidence type="ECO:0000256" key="6">
    <source>
        <dbReference type="ARBA" id="ARBA00022801"/>
    </source>
</evidence>
<dbReference type="GO" id="GO:0004222">
    <property type="term" value="F:metalloendopeptidase activity"/>
    <property type="evidence" value="ECO:0007669"/>
    <property type="project" value="InterPro"/>
</dbReference>
<keyword evidence="7 11" id="KW-0862">Zinc</keyword>
<dbReference type="Gene3D" id="3.30.2010.10">
    <property type="entry name" value="Metalloproteases ('zincins'), catalytic domain"/>
    <property type="match status" value="1"/>
</dbReference>
<evidence type="ECO:0000313" key="15">
    <source>
        <dbReference type="EMBL" id="QIK72819.1"/>
    </source>
</evidence>
<keyword evidence="2" id="KW-1003">Cell membrane</keyword>
<keyword evidence="6 11" id="KW-0378">Hydrolase</keyword>
<dbReference type="KEGG" id="prv:G7070_11725"/>
<proteinExistence type="inferred from homology"/>
<accession>A0A6G7Y7X8</accession>
<keyword evidence="8 13" id="KW-1133">Transmembrane helix</keyword>
<evidence type="ECO:0000256" key="12">
    <source>
        <dbReference type="SAM" id="MobiDB-lite"/>
    </source>
</evidence>
<name>A0A6G7Y7X8_9ACTN</name>
<dbReference type="PANTHER" id="PTHR43221:SF1">
    <property type="entry name" value="PROTEASE HTPX"/>
    <property type="match status" value="1"/>
</dbReference>
<evidence type="ECO:0000259" key="14">
    <source>
        <dbReference type="Pfam" id="PF01435"/>
    </source>
</evidence>
<keyword evidence="10 13" id="KW-0472">Membrane</keyword>
<evidence type="ECO:0000256" key="11">
    <source>
        <dbReference type="RuleBase" id="RU003983"/>
    </source>
</evidence>
<evidence type="ECO:0000256" key="2">
    <source>
        <dbReference type="ARBA" id="ARBA00022475"/>
    </source>
</evidence>
<evidence type="ECO:0000313" key="16">
    <source>
        <dbReference type="Proteomes" id="UP000501058"/>
    </source>
</evidence>
<reference evidence="15 16" key="1">
    <citation type="submission" date="2020-03" db="EMBL/GenBank/DDBJ databases">
        <title>Propioniciclava sp. nov., isolated from Hydrophilus acuminatus.</title>
        <authorList>
            <person name="Hyun D.-W."/>
            <person name="Bae J.-W."/>
        </authorList>
    </citation>
    <scope>NUCLEOTIDE SEQUENCE [LARGE SCALE GENOMIC DNA]</scope>
    <source>
        <strain evidence="15 16">HDW11</strain>
    </source>
</reference>
<keyword evidence="9 11" id="KW-0482">Metalloprotease</keyword>
<keyword evidence="5" id="KW-0479">Metal-binding</keyword>
<dbReference type="InterPro" id="IPR050083">
    <property type="entry name" value="HtpX_protease"/>
</dbReference>
<feature type="transmembrane region" description="Helical" evidence="13">
    <location>
        <begin position="45"/>
        <end position="62"/>
    </location>
</feature>
<dbReference type="PANTHER" id="PTHR43221">
    <property type="entry name" value="PROTEASE HTPX"/>
    <property type="match status" value="1"/>
</dbReference>
<sequence length="264" mass="27821">MPVVRAWAPRLVLVAFPLFVVAVLAALVWLSFAASAATHLSIQPFLRWIVVPLVVVVAAAIWRSVRSGRPEPLEGPELTPQDHPALWAEVTQLARAAQTDPPARIVLTRENYASVTEAAGIKEMELGIPILGALTVTELRAVLGHELGHFVGGDTSEPAFLARTRQALHRIWRRRPGIPAGCSGPTSRSTSGLRPHPTGRPRRSPTRCRSGSRAGTPPSPPCRASCGPNTPTSSSASSGCPPASPRGCAAPWPAPSPTSSPPAS</sequence>
<comment type="cofactor">
    <cofactor evidence="11">
        <name>Zn(2+)</name>
        <dbReference type="ChEBI" id="CHEBI:29105"/>
    </cofactor>
    <text evidence="11">Binds 1 zinc ion per subunit.</text>
</comment>
<feature type="compositionally biased region" description="Basic residues" evidence="12">
    <location>
        <begin position="197"/>
        <end position="206"/>
    </location>
</feature>
<organism evidence="15 16">
    <name type="scientific">Propioniciclava coleopterorum</name>
    <dbReference type="NCBI Taxonomy" id="2714937"/>
    <lineage>
        <taxon>Bacteria</taxon>
        <taxon>Bacillati</taxon>
        <taxon>Actinomycetota</taxon>
        <taxon>Actinomycetes</taxon>
        <taxon>Propionibacteriales</taxon>
        <taxon>Propionibacteriaceae</taxon>
        <taxon>Propioniciclava</taxon>
    </lineage>
</organism>
<comment type="similarity">
    <text evidence="11">Belongs to the peptidase M48 family.</text>
</comment>
<dbReference type="Proteomes" id="UP000501058">
    <property type="component" value="Chromosome"/>
</dbReference>
<gene>
    <name evidence="15" type="ORF">G7070_11725</name>
</gene>
<feature type="compositionally biased region" description="Pro residues" evidence="12">
    <location>
        <begin position="252"/>
        <end position="264"/>
    </location>
</feature>